<sequence length="236" mass="24833">MEIVSEIWRRATQRQPVPEPAEVLISALVALGLVVIAWPLVRMLTTVVHEAGHAVVATLAGRSLEGIRLHTDTSGLTVSRGRPTGPGMVLTFAAGYPAPAIFGLGAAWLLGQGYAVGLLWASLVLLALLLLKIRNFYGLLVLLALGGAIAAASWYLAPARQSMIAFTATWLLLLSAPRAALELLVHPSRTSDAGQLARLTRLPATFWVLIFLGICLACLVGGLALLLPQVLAAAGL</sequence>
<evidence type="ECO:0008006" key="4">
    <source>
        <dbReference type="Google" id="ProtNLM"/>
    </source>
</evidence>
<protein>
    <recommendedName>
        <fullName evidence="4">Peptidase M50B-like protein</fullName>
    </recommendedName>
</protein>
<dbReference type="EMBL" id="JACBZS010000001">
    <property type="protein sequence ID" value="NYI72232.1"/>
    <property type="molecule type" value="Genomic_DNA"/>
</dbReference>
<evidence type="ECO:0000313" key="2">
    <source>
        <dbReference type="EMBL" id="NYI72232.1"/>
    </source>
</evidence>
<evidence type="ECO:0000256" key="1">
    <source>
        <dbReference type="SAM" id="Phobius"/>
    </source>
</evidence>
<dbReference type="PANTHER" id="PTHR33979">
    <property type="entry name" value="OS02G0221600 PROTEIN"/>
    <property type="match status" value="1"/>
</dbReference>
<feature type="transmembrane region" description="Helical" evidence="1">
    <location>
        <begin position="23"/>
        <end position="41"/>
    </location>
</feature>
<dbReference type="Proteomes" id="UP000527616">
    <property type="component" value="Unassembled WGS sequence"/>
</dbReference>
<dbReference type="AlphaFoldDB" id="A0A7Z0IM58"/>
<keyword evidence="1" id="KW-1133">Transmembrane helix</keyword>
<name>A0A7Z0IM58_9ACTN</name>
<dbReference type="Pfam" id="PF13398">
    <property type="entry name" value="Peptidase_M50B"/>
    <property type="match status" value="1"/>
</dbReference>
<feature type="transmembrane region" description="Helical" evidence="1">
    <location>
        <begin position="136"/>
        <end position="157"/>
    </location>
</feature>
<feature type="transmembrane region" description="Helical" evidence="1">
    <location>
        <begin position="163"/>
        <end position="185"/>
    </location>
</feature>
<reference evidence="2 3" key="1">
    <citation type="submission" date="2020-07" db="EMBL/GenBank/DDBJ databases">
        <title>Sequencing the genomes of 1000 actinobacteria strains.</title>
        <authorList>
            <person name="Klenk H.-P."/>
        </authorList>
    </citation>
    <scope>NUCLEOTIDE SEQUENCE [LARGE SCALE GENOMIC DNA]</scope>
    <source>
        <strain evidence="2 3">DSM 103164</strain>
    </source>
</reference>
<dbReference type="InterPro" id="IPR049500">
    <property type="entry name" value="Peptidase_M50B-like"/>
</dbReference>
<dbReference type="PANTHER" id="PTHR33979:SF2">
    <property type="entry name" value="PEPTIDASE M50B-LIKE-DOMAIN-CONTAINING PROTEIN"/>
    <property type="match status" value="1"/>
</dbReference>
<feature type="transmembrane region" description="Helical" evidence="1">
    <location>
        <begin position="114"/>
        <end position="131"/>
    </location>
</feature>
<keyword evidence="1" id="KW-0812">Transmembrane</keyword>
<organism evidence="2 3">
    <name type="scientific">Naumannella cuiyingiana</name>
    <dbReference type="NCBI Taxonomy" id="1347891"/>
    <lineage>
        <taxon>Bacteria</taxon>
        <taxon>Bacillati</taxon>
        <taxon>Actinomycetota</taxon>
        <taxon>Actinomycetes</taxon>
        <taxon>Propionibacteriales</taxon>
        <taxon>Propionibacteriaceae</taxon>
        <taxon>Naumannella</taxon>
    </lineage>
</organism>
<keyword evidence="3" id="KW-1185">Reference proteome</keyword>
<feature type="transmembrane region" description="Helical" evidence="1">
    <location>
        <begin position="206"/>
        <end position="227"/>
    </location>
</feature>
<dbReference type="RefSeq" id="WP_179445957.1">
    <property type="nucleotide sequence ID" value="NZ_JACBZS010000001.1"/>
</dbReference>
<evidence type="ECO:0000313" key="3">
    <source>
        <dbReference type="Proteomes" id="UP000527616"/>
    </source>
</evidence>
<comment type="caution">
    <text evidence="2">The sequence shown here is derived from an EMBL/GenBank/DDBJ whole genome shotgun (WGS) entry which is preliminary data.</text>
</comment>
<proteinExistence type="predicted"/>
<accession>A0A7Z0IM58</accession>
<keyword evidence="1" id="KW-0472">Membrane</keyword>
<gene>
    <name evidence="2" type="ORF">GGQ54_002792</name>
</gene>